<keyword evidence="10" id="KW-1185">Reference proteome</keyword>
<dbReference type="Proteomes" id="UP000015101">
    <property type="component" value="Unassembled WGS sequence"/>
</dbReference>
<dbReference type="EMBL" id="KB096502">
    <property type="protein sequence ID" value="ESO04243.1"/>
    <property type="molecule type" value="Genomic_DNA"/>
</dbReference>
<organism evidence="9 10">
    <name type="scientific">Helobdella robusta</name>
    <name type="common">Californian leech</name>
    <dbReference type="NCBI Taxonomy" id="6412"/>
    <lineage>
        <taxon>Eukaryota</taxon>
        <taxon>Metazoa</taxon>
        <taxon>Spiralia</taxon>
        <taxon>Lophotrochozoa</taxon>
        <taxon>Annelida</taxon>
        <taxon>Clitellata</taxon>
        <taxon>Hirudinea</taxon>
        <taxon>Rhynchobdellida</taxon>
        <taxon>Glossiphoniidae</taxon>
        <taxon>Helobdella</taxon>
    </lineage>
</organism>
<keyword evidence="5" id="KW-1015">Disulfide bond</keyword>
<feature type="chain" id="PRO_5010980256" description="ILEI/PANDER domain-containing protein" evidence="6">
    <location>
        <begin position="22"/>
        <end position="267"/>
    </location>
</feature>
<dbReference type="CTD" id="20204111"/>
<gene>
    <name evidence="9" type="primary">20204111</name>
    <name evidence="8" type="ORF">HELRODRAFT_172599</name>
</gene>
<dbReference type="AlphaFoldDB" id="T1F5L2"/>
<dbReference type="InterPro" id="IPR039220">
    <property type="entry name" value="FAM3"/>
</dbReference>
<reference evidence="9" key="3">
    <citation type="submission" date="2015-06" db="UniProtKB">
        <authorList>
            <consortium name="EnsemblMetazoa"/>
        </authorList>
    </citation>
    <scope>IDENTIFICATION</scope>
</reference>
<proteinExistence type="inferred from homology"/>
<accession>T1F5L2</accession>
<dbReference type="Pfam" id="PF15711">
    <property type="entry name" value="ILEI"/>
    <property type="match status" value="1"/>
</dbReference>
<dbReference type="OrthoDB" id="440755at2759"/>
<comment type="similarity">
    <text evidence="2">Belongs to the FAM3 family.</text>
</comment>
<dbReference type="PROSITE" id="PS51257">
    <property type="entry name" value="PROKAR_LIPOPROTEIN"/>
    <property type="match status" value="1"/>
</dbReference>
<evidence type="ECO:0000313" key="10">
    <source>
        <dbReference type="Proteomes" id="UP000015101"/>
    </source>
</evidence>
<evidence type="ECO:0000256" key="2">
    <source>
        <dbReference type="ARBA" id="ARBA00010905"/>
    </source>
</evidence>
<dbReference type="KEGG" id="hro:HELRODRAFT_172599"/>
<keyword evidence="4 6" id="KW-0732">Signal</keyword>
<feature type="signal peptide" evidence="6">
    <location>
        <begin position="1"/>
        <end position="21"/>
    </location>
</feature>
<evidence type="ECO:0000256" key="5">
    <source>
        <dbReference type="ARBA" id="ARBA00023157"/>
    </source>
</evidence>
<evidence type="ECO:0000313" key="8">
    <source>
        <dbReference type="EMBL" id="ESO04243.1"/>
    </source>
</evidence>
<name>T1F5L2_HELRO</name>
<evidence type="ECO:0000259" key="7">
    <source>
        <dbReference type="Pfam" id="PF15711"/>
    </source>
</evidence>
<sequence length="267" mass="30558">MFKSYILILFIIYFLSACLLCQSGRLYNKLAWDIVPLCSNSVNKTLIFNNNNVSMKMTKRRKYIKLCSVACQLATEPCFAFQVNVTNSTSFNAFDVSCYQINDVPDSLYKNVEQNCFIYLATKPVYLNVISWGYLDTPNLPEYGCTPVDNRGVNVYRLNVHDHLPYDFQVFDVWRDQINAGKLVDYLKTTPNGTIVVGRTCDAPWTHIDPALPYLSSVNLDVSGLNERGKWIFVWQQGAYKKTISFINNLYGPITKQFIIFNSGSYV</sequence>
<evidence type="ECO:0000256" key="6">
    <source>
        <dbReference type="SAM" id="SignalP"/>
    </source>
</evidence>
<dbReference type="InterPro" id="IPR039477">
    <property type="entry name" value="ILEI/PANDER_dom"/>
</dbReference>
<feature type="domain" description="ILEI/PANDER" evidence="7">
    <location>
        <begin position="151"/>
        <end position="239"/>
    </location>
</feature>
<evidence type="ECO:0000256" key="4">
    <source>
        <dbReference type="ARBA" id="ARBA00022729"/>
    </source>
</evidence>
<dbReference type="PANTHER" id="PTHR14592">
    <property type="entry name" value="UNCHARACTERIZED FAM3"/>
    <property type="match status" value="1"/>
</dbReference>
<protein>
    <recommendedName>
        <fullName evidence="7">ILEI/PANDER domain-containing protein</fullName>
    </recommendedName>
</protein>
<dbReference type="HOGENOM" id="CLU_1016641_0_0_1"/>
<evidence type="ECO:0000256" key="3">
    <source>
        <dbReference type="ARBA" id="ARBA00022525"/>
    </source>
</evidence>
<dbReference type="GeneID" id="20204111"/>
<reference evidence="10" key="1">
    <citation type="submission" date="2012-12" db="EMBL/GenBank/DDBJ databases">
        <authorList>
            <person name="Hellsten U."/>
            <person name="Grimwood J."/>
            <person name="Chapman J.A."/>
            <person name="Shapiro H."/>
            <person name="Aerts A."/>
            <person name="Otillar R.P."/>
            <person name="Terry A.Y."/>
            <person name="Boore J.L."/>
            <person name="Simakov O."/>
            <person name="Marletaz F."/>
            <person name="Cho S.-J."/>
            <person name="Edsinger-Gonzales E."/>
            <person name="Havlak P."/>
            <person name="Kuo D.-H."/>
            <person name="Larsson T."/>
            <person name="Lv J."/>
            <person name="Arendt D."/>
            <person name="Savage R."/>
            <person name="Osoegawa K."/>
            <person name="de Jong P."/>
            <person name="Lindberg D.R."/>
            <person name="Seaver E.C."/>
            <person name="Weisblat D.A."/>
            <person name="Putnam N.H."/>
            <person name="Grigoriev I.V."/>
            <person name="Rokhsar D.S."/>
        </authorList>
    </citation>
    <scope>NUCLEOTIDE SEQUENCE</scope>
</reference>
<evidence type="ECO:0000313" key="9">
    <source>
        <dbReference type="EnsemblMetazoa" id="HelroP172599"/>
    </source>
</evidence>
<dbReference type="EMBL" id="AMQM01004288">
    <property type="status" value="NOT_ANNOTATED_CDS"/>
    <property type="molecule type" value="Genomic_DNA"/>
</dbReference>
<dbReference type="EnsemblMetazoa" id="HelroT172599">
    <property type="protein sequence ID" value="HelroP172599"/>
    <property type="gene ID" value="HelroG172599"/>
</dbReference>
<dbReference type="InParanoid" id="T1F5L2"/>
<dbReference type="GO" id="GO:0005615">
    <property type="term" value="C:extracellular space"/>
    <property type="evidence" value="ECO:0000318"/>
    <property type="project" value="GO_Central"/>
</dbReference>
<evidence type="ECO:0000256" key="1">
    <source>
        <dbReference type="ARBA" id="ARBA00004613"/>
    </source>
</evidence>
<comment type="subcellular location">
    <subcellularLocation>
        <location evidence="1">Secreted</location>
    </subcellularLocation>
</comment>
<reference evidence="8 10" key="2">
    <citation type="journal article" date="2013" name="Nature">
        <title>Insights into bilaterian evolution from three spiralian genomes.</title>
        <authorList>
            <person name="Simakov O."/>
            <person name="Marletaz F."/>
            <person name="Cho S.J."/>
            <person name="Edsinger-Gonzales E."/>
            <person name="Havlak P."/>
            <person name="Hellsten U."/>
            <person name="Kuo D.H."/>
            <person name="Larsson T."/>
            <person name="Lv J."/>
            <person name="Arendt D."/>
            <person name="Savage R."/>
            <person name="Osoegawa K."/>
            <person name="de Jong P."/>
            <person name="Grimwood J."/>
            <person name="Chapman J.A."/>
            <person name="Shapiro H."/>
            <person name="Aerts A."/>
            <person name="Otillar R.P."/>
            <person name="Terry A.Y."/>
            <person name="Boore J.L."/>
            <person name="Grigoriev I.V."/>
            <person name="Lindberg D.R."/>
            <person name="Seaver E.C."/>
            <person name="Weisblat D.A."/>
            <person name="Putnam N.H."/>
            <person name="Rokhsar D.S."/>
        </authorList>
    </citation>
    <scope>NUCLEOTIDE SEQUENCE</scope>
</reference>
<keyword evidence="3" id="KW-0964">Secreted</keyword>
<dbReference type="RefSeq" id="XP_009017512.1">
    <property type="nucleotide sequence ID" value="XM_009019264.1"/>
</dbReference>